<dbReference type="PANTHER" id="PTHR34203:SF15">
    <property type="entry name" value="SLL1173 PROTEIN"/>
    <property type="match status" value="1"/>
</dbReference>
<reference evidence="2" key="1">
    <citation type="journal article" date="2005" name="Int. J. Syst. Evol. Microbiol.">
        <title>Methanofollis formosanus sp. nov., isolated from a fish pond.</title>
        <authorList>
            <person name="Wu S.Y."/>
            <person name="Chen S.C."/>
            <person name="Lai M.C."/>
        </authorList>
    </citation>
    <scope>NUCLEOTIDE SEQUENCE</scope>
    <source>
        <strain evidence="2">ML15</strain>
    </source>
</reference>
<dbReference type="EMBL" id="CP037968">
    <property type="protein sequence ID" value="QYZ80013.1"/>
    <property type="molecule type" value="Genomic_DNA"/>
</dbReference>
<organism evidence="2 3">
    <name type="scientific">Methanofollis formosanus</name>
    <dbReference type="NCBI Taxonomy" id="299308"/>
    <lineage>
        <taxon>Archaea</taxon>
        <taxon>Methanobacteriati</taxon>
        <taxon>Methanobacteriota</taxon>
        <taxon>Stenosarchaea group</taxon>
        <taxon>Methanomicrobia</taxon>
        <taxon>Methanomicrobiales</taxon>
        <taxon>Methanomicrobiaceae</taxon>
        <taxon>Methanofollis</taxon>
    </lineage>
</organism>
<dbReference type="Pfam" id="PF05050">
    <property type="entry name" value="Methyltransf_21"/>
    <property type="match status" value="1"/>
</dbReference>
<dbReference type="KEGG" id="mfk:E2N92_11550"/>
<dbReference type="InterPro" id="IPR006342">
    <property type="entry name" value="FkbM_mtfrase"/>
</dbReference>
<dbReference type="NCBIfam" id="TIGR01444">
    <property type="entry name" value="fkbM_fam"/>
    <property type="match status" value="1"/>
</dbReference>
<accession>A0A8G1A406</accession>
<reference evidence="2" key="2">
    <citation type="submission" date="2019-03" db="EMBL/GenBank/DDBJ databases">
        <authorList>
            <person name="Chen S.-C."/>
            <person name="Wu S.-Y."/>
            <person name="Lai M.-C."/>
        </authorList>
    </citation>
    <scope>NUCLEOTIDE SEQUENCE</scope>
    <source>
        <strain evidence="2">ML15</strain>
    </source>
</reference>
<dbReference type="GO" id="GO:0008168">
    <property type="term" value="F:methyltransferase activity"/>
    <property type="evidence" value="ECO:0007669"/>
    <property type="project" value="UniProtKB-KW"/>
</dbReference>
<dbReference type="Proteomes" id="UP000826709">
    <property type="component" value="Chromosome"/>
</dbReference>
<keyword evidence="2" id="KW-0489">Methyltransferase</keyword>
<sequence length="394" mass="44217">MKSVPPECEDEDQSPLATIYILSHVSLPRGGIEIPVQTIQQGRTEALVRRTLDEVWERKRAENGKGNRLARAAVEKINGLFLWAGTPLELGFRERHPEVFKESVGVLAGAVGDPAKYDRVRALLSDVRSQEIFDWLVGYRVAYALIGNGALELRPPPIARDEFWRLQRETERYRSGHYYRYDGSTVHSDAYVFNTIWLQEQYRVEGLCEPRPGDIVVDAGACWGETAVWFSRFVGPSGRVHAFEPAGANRRVIERVVEKNNLSSSVVTVPLGLWDRETTLTFSGTGRMFRQSGSGGGGGAEVPVTTLDRYVEETGLDRVDFIKMDIEGAELPALAGAEKSIREFRPDLAISVYHRADDLTEVPIFLASLVPEYRMYLRHYTPGPDESVLYATVR</sequence>
<evidence type="ECO:0000313" key="3">
    <source>
        <dbReference type="Proteomes" id="UP000826709"/>
    </source>
</evidence>
<dbReference type="InterPro" id="IPR029063">
    <property type="entry name" value="SAM-dependent_MTases_sf"/>
</dbReference>
<dbReference type="GO" id="GO:0032259">
    <property type="term" value="P:methylation"/>
    <property type="evidence" value="ECO:0007669"/>
    <property type="project" value="UniProtKB-KW"/>
</dbReference>
<dbReference type="SUPFAM" id="SSF53335">
    <property type="entry name" value="S-adenosyl-L-methionine-dependent methyltransferases"/>
    <property type="match status" value="1"/>
</dbReference>
<dbReference type="Gene3D" id="3.40.50.150">
    <property type="entry name" value="Vaccinia Virus protein VP39"/>
    <property type="match status" value="1"/>
</dbReference>
<evidence type="ECO:0000259" key="1">
    <source>
        <dbReference type="Pfam" id="PF05050"/>
    </source>
</evidence>
<protein>
    <submittedName>
        <fullName evidence="2">FkbM family methyltransferase</fullName>
    </submittedName>
</protein>
<evidence type="ECO:0000313" key="2">
    <source>
        <dbReference type="EMBL" id="QYZ80013.1"/>
    </source>
</evidence>
<feature type="domain" description="Methyltransferase FkbM" evidence="1">
    <location>
        <begin position="218"/>
        <end position="380"/>
    </location>
</feature>
<dbReference type="PANTHER" id="PTHR34203">
    <property type="entry name" value="METHYLTRANSFERASE, FKBM FAMILY PROTEIN"/>
    <property type="match status" value="1"/>
</dbReference>
<dbReference type="RefSeq" id="WP_246589356.1">
    <property type="nucleotide sequence ID" value="NZ_CP037968.1"/>
</dbReference>
<proteinExistence type="predicted"/>
<dbReference type="AlphaFoldDB" id="A0A8G1A406"/>
<name>A0A8G1A406_9EURY</name>
<keyword evidence="2" id="KW-0808">Transferase</keyword>
<dbReference type="InterPro" id="IPR052514">
    <property type="entry name" value="SAM-dependent_MTase"/>
</dbReference>
<gene>
    <name evidence="2" type="ORF">E2N92_11550</name>
</gene>
<keyword evidence="3" id="KW-1185">Reference proteome</keyword>